<dbReference type="Proteomes" id="UP001054837">
    <property type="component" value="Unassembled WGS sequence"/>
</dbReference>
<evidence type="ECO:0000313" key="1">
    <source>
        <dbReference type="EMBL" id="GIX83519.1"/>
    </source>
</evidence>
<dbReference type="EMBL" id="BPLQ01001630">
    <property type="protein sequence ID" value="GIX83519.1"/>
    <property type="molecule type" value="Genomic_DNA"/>
</dbReference>
<keyword evidence="2" id="KW-1185">Reference proteome</keyword>
<gene>
    <name evidence="1" type="ORF">CDAR_83571</name>
</gene>
<proteinExistence type="predicted"/>
<evidence type="ECO:0008006" key="3">
    <source>
        <dbReference type="Google" id="ProtNLM"/>
    </source>
</evidence>
<dbReference type="AlphaFoldDB" id="A0AAV4NJ66"/>
<name>A0AAV4NJ66_9ARAC</name>
<reference evidence="1 2" key="1">
    <citation type="submission" date="2021-06" db="EMBL/GenBank/DDBJ databases">
        <title>Caerostris darwini draft genome.</title>
        <authorList>
            <person name="Kono N."/>
            <person name="Arakawa K."/>
        </authorList>
    </citation>
    <scope>NUCLEOTIDE SEQUENCE [LARGE SCALE GENOMIC DNA]</scope>
</reference>
<evidence type="ECO:0000313" key="2">
    <source>
        <dbReference type="Proteomes" id="UP001054837"/>
    </source>
</evidence>
<comment type="caution">
    <text evidence="1">The sequence shown here is derived from an EMBL/GenBank/DDBJ whole genome shotgun (WGS) entry which is preliminary data.</text>
</comment>
<sequence>MGAGAPSGFLRLPYWSCYCSTDHQRRCAFGQDDLKLDYEHNIQVEFSTNDDFMALEATEIERVILNKKDKKAPGIDLIPGEIIRELFYSDKQWFTNIFNLLLKNGIFPKIWKF</sequence>
<protein>
    <recommendedName>
        <fullName evidence="3">Reverse transcriptase</fullName>
    </recommendedName>
</protein>
<organism evidence="1 2">
    <name type="scientific">Caerostris darwini</name>
    <dbReference type="NCBI Taxonomy" id="1538125"/>
    <lineage>
        <taxon>Eukaryota</taxon>
        <taxon>Metazoa</taxon>
        <taxon>Ecdysozoa</taxon>
        <taxon>Arthropoda</taxon>
        <taxon>Chelicerata</taxon>
        <taxon>Arachnida</taxon>
        <taxon>Araneae</taxon>
        <taxon>Araneomorphae</taxon>
        <taxon>Entelegynae</taxon>
        <taxon>Araneoidea</taxon>
        <taxon>Araneidae</taxon>
        <taxon>Caerostris</taxon>
    </lineage>
</organism>
<accession>A0AAV4NJ66</accession>